<dbReference type="InterPro" id="IPR047641">
    <property type="entry name" value="ABC_transpr_MalK/UgpC-like"/>
</dbReference>
<dbReference type="PANTHER" id="PTHR43875">
    <property type="entry name" value="MALTODEXTRIN IMPORT ATP-BINDING PROTEIN MSMX"/>
    <property type="match status" value="1"/>
</dbReference>
<feature type="domain" description="ABC transporter" evidence="4">
    <location>
        <begin position="263"/>
        <end position="530"/>
    </location>
</feature>
<sequence>MEKSSDFNKLVISKGIRYNTEQTSNFNFSIINLSVEKAVKDWSFEGKHPSCLAIFSNDEDNIEKLINALAGSSAIMEGKILIDDIDVTYNSIGFERKMAYVSMHLQSWNKLFSIQRNLARTAITNKPFLQEISNINQKIKTDIENLKNTGLNLDSGYFKEKLINIIKNFINETQSARNNFIKEYQYQINHFHKNFAQEKFNFDGNEKLTDILIKKITAEEKNIIANNNLLFLQSLQDRISSLESLVGPCFCRCNPPKERKWEFQLREISFVIKEINNYLNREISTTRSEIRTTLKTCNNHNQNFNSELNHLVSYQQIKCTRSQIDQILDQWIDLAEVQRIKFNMKQDFVAMQLLPDEMHLLLKNIKDEIKIYHDKILKNPQLQDKETYQQQLQTLYSQLIDVRDLISDNIVMIFKHLDLSHLLSLRLTQLTIVERKIIKIIQQLIVPTKILILHNPFELLNVDNKEQLANWIKKLQKFLKIIIIFTTNNQVDINLLATNVTVIENEIIIQQGNVSEITDKPLSLNLLKEINEQHINIAKGEWNAHNLYFYNVNLGKFGAKTASTIAFKSNAILFSAKKPRFTFLKNSIIINGVIKNITKVNDKKAYLLVETTKSEQFEVLTNNNDNLEVGTVGWISITKNSIFVFDDETKQLIGTW</sequence>
<dbReference type="SUPFAM" id="SSF52540">
    <property type="entry name" value="P-loop containing nucleoside triphosphate hydrolases"/>
    <property type="match status" value="1"/>
</dbReference>
<dbReference type="PANTHER" id="PTHR43875:SF15">
    <property type="entry name" value="TREHALOSE IMPORT ATP-BINDING PROTEIN SUGC"/>
    <property type="match status" value="1"/>
</dbReference>
<dbReference type="InterPro" id="IPR003439">
    <property type="entry name" value="ABC_transporter-like_ATP-bd"/>
</dbReference>
<dbReference type="Gene3D" id="3.40.50.300">
    <property type="entry name" value="P-loop containing nucleotide triphosphate hydrolases"/>
    <property type="match status" value="1"/>
</dbReference>
<protein>
    <recommendedName>
        <fullName evidence="4">ABC transporter domain-containing protein</fullName>
    </recommendedName>
</protein>
<evidence type="ECO:0000256" key="1">
    <source>
        <dbReference type="ARBA" id="ARBA00022475"/>
    </source>
</evidence>
<reference evidence="6" key="1">
    <citation type="journal article" date="2024" name="FEMS Microbiol. Lett.">
        <title>Genomic insights into Spiroplasma endosymbionts that induce male-killing and protective phenotypes in the pea aphid.</title>
        <authorList>
            <person name="Arai H."/>
            <person name="Legeai F."/>
            <person name="Kageyama D."/>
            <person name="Sugio A."/>
            <person name="Simon J.C."/>
        </authorList>
    </citation>
    <scope>NUCLEOTIDE SEQUENCE [LARGE SCALE GENOMIC DNA]</scope>
    <source>
        <strain evidence="6">sAp269</strain>
    </source>
</reference>
<keyword evidence="1" id="KW-1003">Cell membrane</keyword>
<evidence type="ECO:0000256" key="2">
    <source>
        <dbReference type="ARBA" id="ARBA00022967"/>
    </source>
</evidence>
<dbReference type="RefSeq" id="WP_353306216.1">
    <property type="nucleotide sequence ID" value="NZ_AP028955.1"/>
</dbReference>
<accession>A0ABM8JU62</accession>
<proteinExistence type="predicted"/>
<dbReference type="Proteomes" id="UP001473424">
    <property type="component" value="Chromosome"/>
</dbReference>
<keyword evidence="6" id="KW-1185">Reference proteome</keyword>
<organism evidence="5 6">
    <name type="scientific">Spiroplasma ixodetis</name>
    <dbReference type="NCBI Taxonomy" id="2141"/>
    <lineage>
        <taxon>Bacteria</taxon>
        <taxon>Bacillati</taxon>
        <taxon>Mycoplasmatota</taxon>
        <taxon>Mollicutes</taxon>
        <taxon>Entomoplasmatales</taxon>
        <taxon>Spiroplasmataceae</taxon>
        <taxon>Spiroplasma</taxon>
    </lineage>
</organism>
<dbReference type="EMBL" id="AP028955">
    <property type="protein sequence ID" value="BET39428.1"/>
    <property type="molecule type" value="Genomic_DNA"/>
</dbReference>
<dbReference type="PROSITE" id="PS50893">
    <property type="entry name" value="ABC_TRANSPORTER_2"/>
    <property type="match status" value="1"/>
</dbReference>
<keyword evidence="3" id="KW-0472">Membrane</keyword>
<evidence type="ECO:0000256" key="3">
    <source>
        <dbReference type="ARBA" id="ARBA00023136"/>
    </source>
</evidence>
<evidence type="ECO:0000313" key="6">
    <source>
        <dbReference type="Proteomes" id="UP001473424"/>
    </source>
</evidence>
<keyword evidence="2" id="KW-1278">Translocase</keyword>
<name>A0ABM8JU62_9MOLU</name>
<evidence type="ECO:0000313" key="5">
    <source>
        <dbReference type="EMBL" id="BET39428.1"/>
    </source>
</evidence>
<gene>
    <name evidence="5" type="ORF">SAP269_20170</name>
</gene>
<evidence type="ECO:0000259" key="4">
    <source>
        <dbReference type="PROSITE" id="PS50893"/>
    </source>
</evidence>
<dbReference type="InterPro" id="IPR027417">
    <property type="entry name" value="P-loop_NTPase"/>
</dbReference>